<evidence type="ECO:0000313" key="2">
    <source>
        <dbReference type="Proteomes" id="UP001239111"/>
    </source>
</evidence>
<keyword evidence="2" id="KW-1185">Reference proteome</keyword>
<sequence>MEESAHKNTSKSEEVDPTISEEGSSLEIEDSISCNGNSIRSESNKGGQRNNTGDVGSLLGNNLTGSYDESGTYCGEKNIRQSSKTVSQSENEVVSDDENEFIGLGEKDCETSNIHQNLSSEPSQASNSEYTDTTQQDLLNSSLHKDDSCNQQSTDQSMKYLSLENSNCDSNVDISKSNEKVLPEDSISSDELCNILCDPYDQRISEFCSSSHQAKHTEVSTDNIYSNIVLQSTP</sequence>
<dbReference type="EMBL" id="CM056741">
    <property type="protein sequence ID" value="KAJ8685048.1"/>
    <property type="molecule type" value="Genomic_DNA"/>
</dbReference>
<reference evidence="1" key="1">
    <citation type="submission" date="2023-04" db="EMBL/GenBank/DDBJ databases">
        <title>A chromosome-level genome assembly of the parasitoid wasp Eretmocerus hayati.</title>
        <authorList>
            <person name="Zhong Y."/>
            <person name="Liu S."/>
            <person name="Liu Y."/>
        </authorList>
    </citation>
    <scope>NUCLEOTIDE SEQUENCE</scope>
    <source>
        <strain evidence="1">ZJU_SS_LIU_2023</strain>
    </source>
</reference>
<dbReference type="Proteomes" id="UP001239111">
    <property type="component" value="Chromosome 1"/>
</dbReference>
<evidence type="ECO:0000313" key="1">
    <source>
        <dbReference type="EMBL" id="KAJ8685048.1"/>
    </source>
</evidence>
<name>A0ACC2PPV7_9HYME</name>
<gene>
    <name evidence="1" type="ORF">QAD02_020841</name>
</gene>
<protein>
    <submittedName>
        <fullName evidence="1">Uncharacterized protein</fullName>
    </submittedName>
</protein>
<accession>A0ACC2PPV7</accession>
<organism evidence="1 2">
    <name type="scientific">Eretmocerus hayati</name>
    <dbReference type="NCBI Taxonomy" id="131215"/>
    <lineage>
        <taxon>Eukaryota</taxon>
        <taxon>Metazoa</taxon>
        <taxon>Ecdysozoa</taxon>
        <taxon>Arthropoda</taxon>
        <taxon>Hexapoda</taxon>
        <taxon>Insecta</taxon>
        <taxon>Pterygota</taxon>
        <taxon>Neoptera</taxon>
        <taxon>Endopterygota</taxon>
        <taxon>Hymenoptera</taxon>
        <taxon>Apocrita</taxon>
        <taxon>Proctotrupomorpha</taxon>
        <taxon>Chalcidoidea</taxon>
        <taxon>Aphelinidae</taxon>
        <taxon>Aphelininae</taxon>
        <taxon>Eretmocerus</taxon>
    </lineage>
</organism>
<comment type="caution">
    <text evidence="1">The sequence shown here is derived from an EMBL/GenBank/DDBJ whole genome shotgun (WGS) entry which is preliminary data.</text>
</comment>
<proteinExistence type="predicted"/>